<protein>
    <submittedName>
        <fullName evidence="1">Uncharacterized protein</fullName>
    </submittedName>
</protein>
<accession>A0A4R2REE1</accession>
<dbReference type="RefSeq" id="WP_132951466.1">
    <property type="nucleotide sequence ID" value="NZ_SLXU01000007.1"/>
</dbReference>
<dbReference type="OrthoDB" id="7872746at2"/>
<gene>
    <name evidence="1" type="ORF">EV663_10789</name>
</gene>
<organism evidence="1 2">
    <name type="scientific">Rhodovulum bhavnagarense</name>
    <dbReference type="NCBI Taxonomy" id="992286"/>
    <lineage>
        <taxon>Bacteria</taxon>
        <taxon>Pseudomonadati</taxon>
        <taxon>Pseudomonadota</taxon>
        <taxon>Alphaproteobacteria</taxon>
        <taxon>Rhodobacterales</taxon>
        <taxon>Paracoccaceae</taxon>
        <taxon>Rhodovulum</taxon>
    </lineage>
</organism>
<evidence type="ECO:0000313" key="2">
    <source>
        <dbReference type="Proteomes" id="UP000295050"/>
    </source>
</evidence>
<evidence type="ECO:0000313" key="1">
    <source>
        <dbReference type="EMBL" id="TCP60914.1"/>
    </source>
</evidence>
<name>A0A4R2REE1_9RHOB</name>
<dbReference type="Proteomes" id="UP000295050">
    <property type="component" value="Unassembled WGS sequence"/>
</dbReference>
<keyword evidence="2" id="KW-1185">Reference proteome</keyword>
<proteinExistence type="predicted"/>
<dbReference type="EMBL" id="SLXU01000007">
    <property type="protein sequence ID" value="TCP60914.1"/>
    <property type="molecule type" value="Genomic_DNA"/>
</dbReference>
<comment type="caution">
    <text evidence="1">The sequence shown here is derived from an EMBL/GenBank/DDBJ whole genome shotgun (WGS) entry which is preliminary data.</text>
</comment>
<reference evidence="1 2" key="1">
    <citation type="submission" date="2019-03" db="EMBL/GenBank/DDBJ databases">
        <title>Genomic Encyclopedia of Type Strains, Phase IV (KMG-IV): sequencing the most valuable type-strain genomes for metagenomic binning, comparative biology and taxonomic classification.</title>
        <authorList>
            <person name="Goeker M."/>
        </authorList>
    </citation>
    <scope>NUCLEOTIDE SEQUENCE [LARGE SCALE GENOMIC DNA]</scope>
    <source>
        <strain evidence="1 2">DSM 24766</strain>
    </source>
</reference>
<dbReference type="AlphaFoldDB" id="A0A4R2REE1"/>
<sequence>MYKDVVRTKFAIPVRLTLADGQILNGVFYISVGERILDLLCDGRPFIPFNTTEGMSILNKSSMSRIDIVSLDELRADPSPFPDVDIDYMENNRF</sequence>